<dbReference type="PANTHER" id="PTHR31803:SF3">
    <property type="entry name" value="ALTERNATIVE OXIDASE"/>
    <property type="match status" value="1"/>
</dbReference>
<dbReference type="PANTHER" id="PTHR31803">
    <property type="entry name" value="ALTERNATIVE OXIDASE"/>
    <property type="match status" value="1"/>
</dbReference>
<feature type="binding site" evidence="12">
    <location>
        <position position="249"/>
    </location>
    <ligand>
        <name>Fe cation</name>
        <dbReference type="ChEBI" id="CHEBI:24875"/>
        <label>2</label>
    </ligand>
</feature>
<gene>
    <name evidence="14" type="ORF">ALEPTO_LOCUS5754</name>
</gene>
<dbReference type="EC" id="1.-.-.-" evidence="13"/>
<keyword evidence="10 12" id="KW-0408">Iron</keyword>
<dbReference type="InterPro" id="IPR038659">
    <property type="entry name" value="AOX_sf"/>
</dbReference>
<keyword evidence="4 13" id="KW-0679">Respiratory chain</keyword>
<evidence type="ECO:0000256" key="8">
    <source>
        <dbReference type="ARBA" id="ARBA00022989"/>
    </source>
</evidence>
<dbReference type="GO" id="GO:0009916">
    <property type="term" value="F:alternative oxidase activity"/>
    <property type="evidence" value="ECO:0007669"/>
    <property type="project" value="UniProtKB-UniRule"/>
</dbReference>
<keyword evidence="7 13" id="KW-0249">Electron transport</keyword>
<dbReference type="AlphaFoldDB" id="A0A9N9AXB4"/>
<evidence type="ECO:0000256" key="9">
    <source>
        <dbReference type="ARBA" id="ARBA00023002"/>
    </source>
</evidence>
<evidence type="ECO:0000256" key="2">
    <source>
        <dbReference type="ARBA" id="ARBA00008388"/>
    </source>
</evidence>
<evidence type="ECO:0000313" key="14">
    <source>
        <dbReference type="EMBL" id="CAG8548394.1"/>
    </source>
</evidence>
<protein>
    <recommendedName>
        <fullName evidence="13">Alternative oxidase</fullName>
        <ecNumber evidence="13">1.-.-.-</ecNumber>
    </recommendedName>
</protein>
<organism evidence="14 15">
    <name type="scientific">Ambispora leptoticha</name>
    <dbReference type="NCBI Taxonomy" id="144679"/>
    <lineage>
        <taxon>Eukaryota</taxon>
        <taxon>Fungi</taxon>
        <taxon>Fungi incertae sedis</taxon>
        <taxon>Mucoromycota</taxon>
        <taxon>Glomeromycotina</taxon>
        <taxon>Glomeromycetes</taxon>
        <taxon>Archaeosporales</taxon>
        <taxon>Ambisporaceae</taxon>
        <taxon>Ambispora</taxon>
    </lineage>
</organism>
<name>A0A9N9AXB4_9GLOM</name>
<evidence type="ECO:0000256" key="1">
    <source>
        <dbReference type="ARBA" id="ARBA00004370"/>
    </source>
</evidence>
<feature type="binding site" evidence="12">
    <location>
        <position position="302"/>
    </location>
    <ligand>
        <name>Fe cation</name>
        <dbReference type="ChEBI" id="CHEBI:24875"/>
        <label>2</label>
    </ligand>
</feature>
<keyword evidence="11 13" id="KW-0472">Membrane</keyword>
<keyword evidence="9 13" id="KW-0560">Oxidoreductase</keyword>
<evidence type="ECO:0000256" key="4">
    <source>
        <dbReference type="ARBA" id="ARBA00022660"/>
    </source>
</evidence>
<keyword evidence="3" id="KW-0813">Transport</keyword>
<feature type="binding site" evidence="12">
    <location>
        <position position="302"/>
    </location>
    <ligand>
        <name>Fe cation</name>
        <dbReference type="ChEBI" id="CHEBI:24875"/>
        <label>1</label>
    </ligand>
</feature>
<comment type="cofactor">
    <cofactor evidence="12 13">
        <name>Fe cation</name>
        <dbReference type="ChEBI" id="CHEBI:24875"/>
    </cofactor>
    <text evidence="12 13">Binds 2 iron ions per subunit.</text>
</comment>
<feature type="binding site" evidence="12">
    <location>
        <position position="305"/>
    </location>
    <ligand>
        <name>Fe cation</name>
        <dbReference type="ChEBI" id="CHEBI:24875"/>
        <label>2</label>
    </ligand>
</feature>
<keyword evidence="6 12" id="KW-0479">Metal-binding</keyword>
<feature type="binding site" evidence="12">
    <location>
        <position position="201"/>
    </location>
    <ligand>
        <name>Fe cation</name>
        <dbReference type="ChEBI" id="CHEBI:24875"/>
        <label>1</label>
    </ligand>
</feature>
<evidence type="ECO:0000256" key="6">
    <source>
        <dbReference type="ARBA" id="ARBA00022723"/>
    </source>
</evidence>
<evidence type="ECO:0000256" key="7">
    <source>
        <dbReference type="ARBA" id="ARBA00022982"/>
    </source>
</evidence>
<dbReference type="InterPro" id="IPR002680">
    <property type="entry name" value="AOX"/>
</dbReference>
<evidence type="ECO:0000256" key="11">
    <source>
        <dbReference type="ARBA" id="ARBA00023136"/>
    </source>
</evidence>
<evidence type="ECO:0000313" key="15">
    <source>
        <dbReference type="Proteomes" id="UP000789508"/>
    </source>
</evidence>
<dbReference type="GO" id="GO:0016020">
    <property type="term" value="C:membrane"/>
    <property type="evidence" value="ECO:0007669"/>
    <property type="project" value="UniProtKB-SubCell"/>
</dbReference>
<sequence>MFRPATRTSFLVLKRDLTPSLQYVKQPSTSLIFIKSISTRLISTTDSSKSTATTLGNTIQHQNHFKNENDVARLHEELLKEIPSPLLRIPHPKPVRDEFIDAKTPLTTKDLESIDIKVNLHRVPVTLADKIAFQIVKSLRIPADWFFKKKYMHRAVMLETVAAVPGMVAATLRHLRSLRKMQHDGGWIEHLLHEAENERMHLMTWMRFSQPNLWERFLVAVVQGGWYNIYFLLYLLSPKIAHRVAGYLEEDAIISYTAFLNEIDNGNIPNTKEVPDIAIEYWNLDRETATLRDVVLAVRADEAAHRDSNHHFSDRIILKREDLREDIRRIFAEAESHTTNKIAGINEAATAKWARKEKS</sequence>
<dbReference type="GO" id="GO:0005739">
    <property type="term" value="C:mitochondrion"/>
    <property type="evidence" value="ECO:0007669"/>
    <property type="project" value="TreeGrafter"/>
</dbReference>
<dbReference type="PIRSF" id="PIRSF005229">
    <property type="entry name" value="AOX"/>
    <property type="match status" value="1"/>
</dbReference>
<comment type="caution">
    <text evidence="14">The sequence shown here is derived from an EMBL/GenBank/DDBJ whole genome shotgun (WGS) entry which is preliminary data.</text>
</comment>
<reference evidence="14" key="1">
    <citation type="submission" date="2021-06" db="EMBL/GenBank/DDBJ databases">
        <authorList>
            <person name="Kallberg Y."/>
            <person name="Tangrot J."/>
            <person name="Rosling A."/>
        </authorList>
    </citation>
    <scope>NUCLEOTIDE SEQUENCE</scope>
    <source>
        <strain evidence="14">FL130A</strain>
    </source>
</reference>
<dbReference type="GO" id="GO:0098803">
    <property type="term" value="C:respiratory chain complex"/>
    <property type="evidence" value="ECO:0007669"/>
    <property type="project" value="UniProtKB-UniRule"/>
</dbReference>
<dbReference type="CDD" id="cd01053">
    <property type="entry name" value="AOX"/>
    <property type="match status" value="1"/>
</dbReference>
<evidence type="ECO:0000256" key="12">
    <source>
        <dbReference type="PIRSR" id="PIRSR005229-1"/>
    </source>
</evidence>
<evidence type="ECO:0000256" key="5">
    <source>
        <dbReference type="ARBA" id="ARBA00022692"/>
    </source>
</evidence>
<evidence type="ECO:0000256" key="13">
    <source>
        <dbReference type="RuleBase" id="RU003779"/>
    </source>
</evidence>
<comment type="subcellular location">
    <subcellularLocation>
        <location evidence="1">Membrane</location>
    </subcellularLocation>
</comment>
<dbReference type="OrthoDB" id="16906at2759"/>
<dbReference type="Proteomes" id="UP000789508">
    <property type="component" value="Unassembled WGS sequence"/>
</dbReference>
<accession>A0A9N9AXB4</accession>
<feature type="binding site" evidence="12">
    <location>
        <position position="198"/>
    </location>
    <ligand>
        <name>Fe cation</name>
        <dbReference type="ChEBI" id="CHEBI:24875"/>
        <label>1</label>
    </ligand>
</feature>
<keyword evidence="8" id="KW-1133">Transmembrane helix</keyword>
<feature type="binding site" evidence="12">
    <location>
        <position position="198"/>
    </location>
    <ligand>
        <name>Fe cation</name>
        <dbReference type="ChEBI" id="CHEBI:24875"/>
        <label>2</label>
    </ligand>
</feature>
<dbReference type="Pfam" id="PF01786">
    <property type="entry name" value="AOX"/>
    <property type="match status" value="1"/>
</dbReference>
<comment type="similarity">
    <text evidence="2 13">Belongs to the alternative oxidase family.</text>
</comment>
<feature type="binding site" evidence="12">
    <location>
        <position position="159"/>
    </location>
    <ligand>
        <name>Fe cation</name>
        <dbReference type="ChEBI" id="CHEBI:24875"/>
        <label>1</label>
    </ligand>
</feature>
<evidence type="ECO:0000256" key="10">
    <source>
        <dbReference type="ARBA" id="ARBA00023004"/>
    </source>
</evidence>
<dbReference type="EMBL" id="CAJVPS010001713">
    <property type="protein sequence ID" value="CAG8548394.1"/>
    <property type="molecule type" value="Genomic_DNA"/>
</dbReference>
<keyword evidence="5 13" id="KW-0812">Transmembrane</keyword>
<evidence type="ECO:0000256" key="3">
    <source>
        <dbReference type="ARBA" id="ARBA00022448"/>
    </source>
</evidence>
<keyword evidence="15" id="KW-1185">Reference proteome</keyword>
<dbReference type="GO" id="GO:0046872">
    <property type="term" value="F:metal ion binding"/>
    <property type="evidence" value="ECO:0007669"/>
    <property type="project" value="UniProtKB-UniRule"/>
</dbReference>
<proteinExistence type="inferred from homology"/>
<dbReference type="GO" id="GO:0010230">
    <property type="term" value="P:alternative respiration"/>
    <property type="evidence" value="ECO:0007669"/>
    <property type="project" value="TreeGrafter"/>
</dbReference>
<dbReference type="Gene3D" id="1.20.1260.140">
    <property type="entry name" value="Alternative oxidase"/>
    <property type="match status" value="1"/>
</dbReference>